<proteinExistence type="predicted"/>
<organism evidence="1 2">
    <name type="scientific">Trifolium medium</name>
    <dbReference type="NCBI Taxonomy" id="97028"/>
    <lineage>
        <taxon>Eukaryota</taxon>
        <taxon>Viridiplantae</taxon>
        <taxon>Streptophyta</taxon>
        <taxon>Embryophyta</taxon>
        <taxon>Tracheophyta</taxon>
        <taxon>Spermatophyta</taxon>
        <taxon>Magnoliopsida</taxon>
        <taxon>eudicotyledons</taxon>
        <taxon>Gunneridae</taxon>
        <taxon>Pentapetalae</taxon>
        <taxon>rosids</taxon>
        <taxon>fabids</taxon>
        <taxon>Fabales</taxon>
        <taxon>Fabaceae</taxon>
        <taxon>Papilionoideae</taxon>
        <taxon>50 kb inversion clade</taxon>
        <taxon>NPAAA clade</taxon>
        <taxon>Hologalegina</taxon>
        <taxon>IRL clade</taxon>
        <taxon>Trifolieae</taxon>
        <taxon>Trifolium</taxon>
    </lineage>
</organism>
<dbReference type="AlphaFoldDB" id="A0A392R5L6"/>
<reference evidence="1 2" key="1">
    <citation type="journal article" date="2018" name="Front. Plant Sci.">
        <title>Red Clover (Trifolium pratense) and Zigzag Clover (T. medium) - A Picture of Genomic Similarities and Differences.</title>
        <authorList>
            <person name="Dluhosova J."/>
            <person name="Istvanek J."/>
            <person name="Nedelnik J."/>
            <person name="Repkova J."/>
        </authorList>
    </citation>
    <scope>NUCLEOTIDE SEQUENCE [LARGE SCALE GENOMIC DNA]</scope>
    <source>
        <strain evidence="2">cv. 10/8</strain>
        <tissue evidence="1">Leaf</tissue>
    </source>
</reference>
<accession>A0A392R5L6</accession>
<evidence type="ECO:0000313" key="1">
    <source>
        <dbReference type="EMBL" id="MCI31394.1"/>
    </source>
</evidence>
<dbReference type="Proteomes" id="UP000265520">
    <property type="component" value="Unassembled WGS sequence"/>
</dbReference>
<evidence type="ECO:0000313" key="2">
    <source>
        <dbReference type="Proteomes" id="UP000265520"/>
    </source>
</evidence>
<keyword evidence="2" id="KW-1185">Reference proteome</keyword>
<feature type="non-terminal residue" evidence="1">
    <location>
        <position position="143"/>
    </location>
</feature>
<dbReference type="EMBL" id="LXQA010186788">
    <property type="protein sequence ID" value="MCI31394.1"/>
    <property type="molecule type" value="Genomic_DNA"/>
</dbReference>
<sequence length="143" mass="16728">MYLEAWEKLRNDINLNLNRIQNGDINELAAFQKNTRKWVRSVNEEFELTQLKKKGRLSIPYNFFDDTVVKTQVRKENLGLLDSDLNMHLKFGLERGTLFVKKDFVESPTFEAFKTEVRRDISARNAKLEELCAKQEAMGADLK</sequence>
<comment type="caution">
    <text evidence="1">The sequence shown here is derived from an EMBL/GenBank/DDBJ whole genome shotgun (WGS) entry which is preliminary data.</text>
</comment>
<name>A0A392R5L6_9FABA</name>
<protein>
    <submittedName>
        <fullName evidence="1">Uncharacterized protein</fullName>
    </submittedName>
</protein>